<sequence>MTVDVIWLGGTGFPRGGDGVSETFASALDRDRFRFRIVSYPATFGGTGLAWAESREAGRSALIDAMCATENRVVIGGYSQGAGIAGGLAAEIGRGELTGLRRQLLACALIADPERPRGAGMPGRPAAPGYGIVGERPVHGLPAFWAAAERDPITALPAGSPLRTLPDILDYYSIRSPAAARAWGEALIQRARQNRFQRWWDLRLVLEWGGAVRQALDYLPSPPGGGRHGQAYVIEGLATALAHVINEEVR</sequence>
<protein>
    <submittedName>
        <fullName evidence="2">Uncharacterized protein</fullName>
    </submittedName>
</protein>
<reference evidence="2 3" key="1">
    <citation type="journal article" date="2004" name="Proc. Natl. Acad. Sci. U.S.A.">
        <title>The complete genomic sequence of Nocardia farcinica IFM 10152.</title>
        <authorList>
            <person name="Ishikawa J."/>
            <person name="Yamashita A."/>
            <person name="Mikami Y."/>
            <person name="Hoshino Y."/>
            <person name="Kurita H."/>
            <person name="Hotta K."/>
            <person name="Shiba T."/>
            <person name="Hattori M."/>
        </authorList>
    </citation>
    <scope>NUCLEOTIDE SEQUENCE [LARGE SCALE GENOMIC DNA]</scope>
    <source>
        <strain evidence="2 3">IFM 10152</strain>
    </source>
</reference>
<dbReference type="SMART" id="SM01110">
    <property type="entry name" value="Cutinase"/>
    <property type="match status" value="1"/>
</dbReference>
<dbReference type="HOGENOM" id="CLU_1110514_0_0_11"/>
<dbReference type="STRING" id="247156.NFA_14890"/>
<keyword evidence="1" id="KW-0378">Hydrolase</keyword>
<dbReference type="InterPro" id="IPR000675">
    <property type="entry name" value="Cutinase/axe"/>
</dbReference>
<dbReference type="Proteomes" id="UP000006820">
    <property type="component" value="Chromosome"/>
</dbReference>
<organism evidence="2 3">
    <name type="scientific">Nocardia farcinica (strain IFM 10152)</name>
    <dbReference type="NCBI Taxonomy" id="247156"/>
    <lineage>
        <taxon>Bacteria</taxon>
        <taxon>Bacillati</taxon>
        <taxon>Actinomycetota</taxon>
        <taxon>Actinomycetes</taxon>
        <taxon>Mycobacteriales</taxon>
        <taxon>Nocardiaceae</taxon>
        <taxon>Nocardia</taxon>
    </lineage>
</organism>
<dbReference type="eggNOG" id="COG0400">
    <property type="taxonomic scope" value="Bacteria"/>
</dbReference>
<proteinExistence type="predicted"/>
<dbReference type="GeneID" id="61136466"/>
<dbReference type="GO" id="GO:0016787">
    <property type="term" value="F:hydrolase activity"/>
    <property type="evidence" value="ECO:0007669"/>
    <property type="project" value="UniProtKB-KW"/>
</dbReference>
<dbReference type="EMBL" id="AP006618">
    <property type="protein sequence ID" value="BAD56334.1"/>
    <property type="molecule type" value="Genomic_DNA"/>
</dbReference>
<dbReference type="InterPro" id="IPR029058">
    <property type="entry name" value="AB_hydrolase_fold"/>
</dbReference>
<evidence type="ECO:0000313" key="3">
    <source>
        <dbReference type="Proteomes" id="UP000006820"/>
    </source>
</evidence>
<dbReference type="AlphaFoldDB" id="Q5YZQ7"/>
<accession>Q5YZQ7</accession>
<dbReference type="Gene3D" id="3.40.50.1820">
    <property type="entry name" value="alpha/beta hydrolase"/>
    <property type="match status" value="1"/>
</dbReference>
<name>Q5YZQ7_NOCFA</name>
<dbReference type="KEGG" id="nfa:NFA_14890"/>
<dbReference type="RefSeq" id="WP_011208019.1">
    <property type="nucleotide sequence ID" value="NC_006361.1"/>
</dbReference>
<evidence type="ECO:0000256" key="1">
    <source>
        <dbReference type="ARBA" id="ARBA00022801"/>
    </source>
</evidence>
<evidence type="ECO:0000313" key="2">
    <source>
        <dbReference type="EMBL" id="BAD56334.1"/>
    </source>
</evidence>
<gene>
    <name evidence="2" type="ordered locus">NFA_14890</name>
</gene>
<dbReference type="ESTHER" id="nocfa-q5yzq7">
    <property type="family name" value="PE-PPE"/>
</dbReference>
<dbReference type="SUPFAM" id="SSF53474">
    <property type="entry name" value="alpha/beta-Hydrolases"/>
    <property type="match status" value="1"/>
</dbReference>
<keyword evidence="3" id="KW-1185">Reference proteome</keyword>
<dbReference type="OrthoDB" id="4562399at2"/>